<keyword evidence="4" id="KW-0460">Magnesium</keyword>
<gene>
    <name evidence="6" type="ORF">NYPRO_LOCUS24100</name>
</gene>
<keyword evidence="7" id="KW-1185">Reference proteome</keyword>
<evidence type="ECO:0000256" key="3">
    <source>
        <dbReference type="PIRSR" id="PIRSR606689-1"/>
    </source>
</evidence>
<dbReference type="InterPro" id="IPR027417">
    <property type="entry name" value="P-loop_NTPase"/>
</dbReference>
<feature type="binding site" evidence="4">
    <location>
        <position position="48"/>
    </location>
    <ligand>
        <name>Mg(2+)</name>
        <dbReference type="ChEBI" id="CHEBI:18420"/>
    </ligand>
</feature>
<dbReference type="Pfam" id="PF00025">
    <property type="entry name" value="Arf"/>
    <property type="match status" value="1"/>
</dbReference>
<proteinExistence type="predicted"/>
<feature type="region of interest" description="Disordered" evidence="5">
    <location>
        <begin position="72"/>
        <end position="110"/>
    </location>
</feature>
<keyword evidence="4" id="KW-0479">Metal-binding</keyword>
<evidence type="ECO:0000313" key="7">
    <source>
        <dbReference type="Proteomes" id="UP000645828"/>
    </source>
</evidence>
<feature type="binding site" evidence="3">
    <location>
        <begin position="24"/>
        <end position="31"/>
    </location>
    <ligand>
        <name>GTP</name>
        <dbReference type="ChEBI" id="CHEBI:37565"/>
    </ligand>
</feature>
<dbReference type="PANTHER" id="PTHR11711">
    <property type="entry name" value="ADP RIBOSYLATION FACTOR-RELATED"/>
    <property type="match status" value="1"/>
</dbReference>
<feature type="binding site" evidence="4">
    <location>
        <position position="31"/>
    </location>
    <ligand>
        <name>Mg(2+)</name>
        <dbReference type="ChEBI" id="CHEBI:18420"/>
    </ligand>
</feature>
<protein>
    <submittedName>
        <fullName evidence="6">(raccoon dog) hypothetical protein</fullName>
    </submittedName>
</protein>
<reference evidence="6" key="1">
    <citation type="submission" date="2020-12" db="EMBL/GenBank/DDBJ databases">
        <authorList>
            <consortium name="Molecular Ecology Group"/>
        </authorList>
    </citation>
    <scope>NUCLEOTIDE SEQUENCE</scope>
    <source>
        <strain evidence="6">TBG_1078</strain>
    </source>
</reference>
<evidence type="ECO:0000256" key="4">
    <source>
        <dbReference type="PIRSR" id="PIRSR606689-2"/>
    </source>
</evidence>
<name>A0A811ZRZ9_NYCPR</name>
<keyword evidence="2 3" id="KW-0342">GTP-binding</keyword>
<dbReference type="AlphaFoldDB" id="A0A811ZRZ9"/>
<evidence type="ECO:0000256" key="5">
    <source>
        <dbReference type="SAM" id="MobiDB-lite"/>
    </source>
</evidence>
<dbReference type="SUPFAM" id="SSF52540">
    <property type="entry name" value="P-loop containing nucleoside triphosphate hydrolases"/>
    <property type="match status" value="1"/>
</dbReference>
<feature type="compositionally biased region" description="Low complexity" evidence="5">
    <location>
        <begin position="144"/>
        <end position="167"/>
    </location>
</feature>
<feature type="compositionally biased region" description="Basic residues" evidence="5">
    <location>
        <begin position="99"/>
        <end position="109"/>
    </location>
</feature>
<feature type="region of interest" description="Disordered" evidence="5">
    <location>
        <begin position="139"/>
        <end position="178"/>
    </location>
</feature>
<comment type="caution">
    <text evidence="6">The sequence shown here is derived from an EMBL/GenBank/DDBJ whole genome shotgun (WGS) entry which is preliminary data.</text>
</comment>
<dbReference type="InterPro" id="IPR006689">
    <property type="entry name" value="Small_GTPase_ARF/SAR"/>
</dbReference>
<dbReference type="GO" id="GO:0005525">
    <property type="term" value="F:GTP binding"/>
    <property type="evidence" value="ECO:0007669"/>
    <property type="project" value="UniProtKB-KW"/>
</dbReference>
<sequence length="194" mass="20697">MGNIFTNLFKGLFGKKEMGIVLVGVDATGKTTVLYKLKLGEMVTTIPTIGNEAVSRTPVQYYSAPFIKGGTCPGQALRRRPGSSHQRALSRGERETRQNRPRSVLRGHGRVPVMALSRDTPHPLAFVLVPVPSRPPWRPAGGCAAAHGPRGGSPASPGARRPVSPRLAPEPREPRAPLSTCALTPSACKGQICH</sequence>
<evidence type="ECO:0000256" key="2">
    <source>
        <dbReference type="ARBA" id="ARBA00023134"/>
    </source>
</evidence>
<dbReference type="InterPro" id="IPR024156">
    <property type="entry name" value="Small_GTPase_ARF"/>
</dbReference>
<dbReference type="EMBL" id="CAJHUB010000774">
    <property type="protein sequence ID" value="CAD7691306.1"/>
    <property type="molecule type" value="Genomic_DNA"/>
</dbReference>
<keyword evidence="1 3" id="KW-0547">Nucleotide-binding</keyword>
<dbReference type="GO" id="GO:0046872">
    <property type="term" value="F:metal ion binding"/>
    <property type="evidence" value="ECO:0007669"/>
    <property type="project" value="UniProtKB-KW"/>
</dbReference>
<dbReference type="Gene3D" id="3.40.50.300">
    <property type="entry name" value="P-loop containing nucleotide triphosphate hydrolases"/>
    <property type="match status" value="1"/>
</dbReference>
<dbReference type="Proteomes" id="UP000645828">
    <property type="component" value="Unassembled WGS sequence"/>
</dbReference>
<dbReference type="GO" id="GO:0003924">
    <property type="term" value="F:GTPase activity"/>
    <property type="evidence" value="ECO:0007669"/>
    <property type="project" value="InterPro"/>
</dbReference>
<evidence type="ECO:0000256" key="1">
    <source>
        <dbReference type="ARBA" id="ARBA00022741"/>
    </source>
</evidence>
<organism evidence="6 7">
    <name type="scientific">Nyctereutes procyonoides</name>
    <name type="common">Raccoon dog</name>
    <name type="synonym">Canis procyonoides</name>
    <dbReference type="NCBI Taxonomy" id="34880"/>
    <lineage>
        <taxon>Eukaryota</taxon>
        <taxon>Metazoa</taxon>
        <taxon>Chordata</taxon>
        <taxon>Craniata</taxon>
        <taxon>Vertebrata</taxon>
        <taxon>Euteleostomi</taxon>
        <taxon>Mammalia</taxon>
        <taxon>Eutheria</taxon>
        <taxon>Laurasiatheria</taxon>
        <taxon>Carnivora</taxon>
        <taxon>Caniformia</taxon>
        <taxon>Canidae</taxon>
        <taxon>Nyctereutes</taxon>
    </lineage>
</organism>
<dbReference type="SMART" id="SM00177">
    <property type="entry name" value="ARF"/>
    <property type="match status" value="1"/>
</dbReference>
<evidence type="ECO:0000313" key="6">
    <source>
        <dbReference type="EMBL" id="CAD7691306.1"/>
    </source>
</evidence>
<accession>A0A811ZRZ9</accession>